<dbReference type="PANTHER" id="PTHR46401:SF2">
    <property type="entry name" value="GLYCOSYLTRANSFERASE WBBK-RELATED"/>
    <property type="match status" value="1"/>
</dbReference>
<dbReference type="AlphaFoldDB" id="A3IQN2"/>
<comment type="caution">
    <text evidence="3">The sequence shown here is derived from an EMBL/GenBank/DDBJ whole genome shotgun (WGS) entry which is preliminary data.</text>
</comment>
<dbReference type="CDD" id="cd03801">
    <property type="entry name" value="GT4_PimA-like"/>
    <property type="match status" value="1"/>
</dbReference>
<keyword evidence="1" id="KW-0808">Transferase</keyword>
<reference evidence="3 4" key="1">
    <citation type="submission" date="2007-03" db="EMBL/GenBank/DDBJ databases">
        <authorList>
            <person name="Stal L."/>
            <person name="Ferriera S."/>
            <person name="Johnson J."/>
            <person name="Kravitz S."/>
            <person name="Beeson K."/>
            <person name="Sutton G."/>
            <person name="Rogers Y.-H."/>
            <person name="Friedman R."/>
            <person name="Frazier M."/>
            <person name="Venter J.C."/>
        </authorList>
    </citation>
    <scope>NUCLEOTIDE SEQUENCE [LARGE SCALE GENOMIC DNA]</scope>
    <source>
        <strain evidence="3 4">CCY0110</strain>
    </source>
</reference>
<sequence length="1196" mass="139482">MLKKFIIIDHSLCNLQGHHYECSLSVAEAASRQGYEPIIIANKTFPSSLYPDNIKVIPAFEVDWFDNPVSSKQKNNILDFFEFLENHPLEKSSEKINHKIKFYFKYLELTQPKLKLLLEKIKGSTARLLNWIQQDIELLRSIPFSNTLWGIFKIIWGLVRYILSVFSKKINQALIKLSTPKTESFKDSLSKVLKAIKPTSEDEIFIHTIGIQQVEEVYHYLTSSDLSKMPRFHILLRRDIDDPLVVYSEGMGLKAIFDNCYDSQLWPDKIQFYTDTDDLIQRYNSLTKVKLYKIPIPFRQEKLQPIIEKRDTDKPLHLVYLGDARPEKGYHYLPNLIESLWTDYIQPGQIKVTIQSNFNIEGGQGLIPQARLALERYPNSKVKLVKTAMSADDYYQLLSEADALILPYDPNSYRFRTSGVLTEALAAGKPVIVPQNSWVGKQVDKSRASLYENLDEIPQKVIEVVENLEQLSESARKFSKRWLEQNSPDSLVETLLDSKDHNYVNYVEENKLEIDINEEIHIDNRSKFLPKILLVIESDFLLDQETINPSFLNYLEYLGLCGYHVYGLFFTNKQERKKENYEPFYHQVYPIINRLFQEFSVNLKQRWIVDYGLPDRIPYDFNSKEYIKEVLDNKSSFKRDLIERYNLSIPSDLSQLLQTNQFDVIFLNSIVSYSIIDRFNITQSSIICEVPEIVSYQYAVNNHRDIDQEEYRLEYQLLNQCNVLIFRHQYELEKIKETINTPESYLITCDKHSDQSNDFQIMDNVFESLLKDRAIRLKGTGKKVAILYPWGDILERKSGASKRVGLLIDYLKSQAYQVWLFTTGDDKDFREDGVHYTYYEQSYQDYCLVNKLYKDAYESWFDALSFDSKQHDKTFENSELSDHWLPWIYYQYRFDSGFINWVKKLARWADTVILEYPFWALSVGDICHQYQTRLIITAHDILAQQLSQDSLLGKIALSEEIKSLKKADYLICVSETDQIFLKQYQLSPTIIPNPINLEQDTSNDLSLEVDLPKITSPFCLFVGSQHQPNIEAVKIIQQIAKDFLIDYSDIACQFVIVGSCWEPEEKNNFLALGKVSDQELSVLYDRASLILSPILSGTGTSLKTVEAMAYGKVVIGTTIAFRGYPVASGEQCIICDRLDDYGHLIVKWLKNSQKRENIEKNAQEFAKNYDYRRLYYSYQQLIEKSDKLIRELPEIS</sequence>
<dbReference type="OrthoDB" id="9802525at2"/>
<feature type="domain" description="Glycosyltransferase subfamily 4-like N-terminal" evidence="2">
    <location>
        <begin position="799"/>
        <end position="999"/>
    </location>
</feature>
<dbReference type="Pfam" id="PF13692">
    <property type="entry name" value="Glyco_trans_1_4"/>
    <property type="match status" value="1"/>
</dbReference>
<evidence type="ECO:0000256" key="1">
    <source>
        <dbReference type="ARBA" id="ARBA00022679"/>
    </source>
</evidence>
<keyword evidence="4" id="KW-1185">Reference proteome</keyword>
<dbReference type="GO" id="GO:0009103">
    <property type="term" value="P:lipopolysaccharide biosynthetic process"/>
    <property type="evidence" value="ECO:0007669"/>
    <property type="project" value="TreeGrafter"/>
</dbReference>
<organism evidence="3 4">
    <name type="scientific">Crocosphaera chwakensis CCY0110</name>
    <dbReference type="NCBI Taxonomy" id="391612"/>
    <lineage>
        <taxon>Bacteria</taxon>
        <taxon>Bacillati</taxon>
        <taxon>Cyanobacteriota</taxon>
        <taxon>Cyanophyceae</taxon>
        <taxon>Oscillatoriophycideae</taxon>
        <taxon>Chroococcales</taxon>
        <taxon>Aphanothecaceae</taxon>
        <taxon>Crocosphaera</taxon>
        <taxon>Crocosphaera chwakensis</taxon>
    </lineage>
</organism>
<evidence type="ECO:0000313" key="3">
    <source>
        <dbReference type="EMBL" id="EAZ91307.1"/>
    </source>
</evidence>
<evidence type="ECO:0000313" key="4">
    <source>
        <dbReference type="Proteomes" id="UP000003781"/>
    </source>
</evidence>
<protein>
    <recommendedName>
        <fullName evidence="2">Glycosyltransferase subfamily 4-like N-terminal domain-containing protein</fullName>
    </recommendedName>
</protein>
<dbReference type="Pfam" id="PF13439">
    <property type="entry name" value="Glyco_transf_4"/>
    <property type="match status" value="1"/>
</dbReference>
<name>A3IQN2_9CHRO</name>
<dbReference type="RefSeq" id="WP_008275698.1">
    <property type="nucleotide sequence ID" value="NZ_AAXW01000015.1"/>
</dbReference>
<dbReference type="PANTHER" id="PTHR46401">
    <property type="entry name" value="GLYCOSYLTRANSFERASE WBBK-RELATED"/>
    <property type="match status" value="1"/>
</dbReference>
<gene>
    <name evidence="3" type="ORF">CY0110_11807</name>
</gene>
<dbReference type="Gene3D" id="3.40.50.2000">
    <property type="entry name" value="Glycogen Phosphorylase B"/>
    <property type="match status" value="3"/>
</dbReference>
<evidence type="ECO:0000259" key="2">
    <source>
        <dbReference type="Pfam" id="PF13439"/>
    </source>
</evidence>
<dbReference type="SUPFAM" id="SSF53756">
    <property type="entry name" value="UDP-Glycosyltransferase/glycogen phosphorylase"/>
    <property type="match status" value="2"/>
</dbReference>
<dbReference type="eggNOG" id="COG0438">
    <property type="taxonomic scope" value="Bacteria"/>
</dbReference>
<dbReference type="EMBL" id="AAXW01000015">
    <property type="protein sequence ID" value="EAZ91307.1"/>
    <property type="molecule type" value="Genomic_DNA"/>
</dbReference>
<accession>A3IQN2</accession>
<dbReference type="Proteomes" id="UP000003781">
    <property type="component" value="Unassembled WGS sequence"/>
</dbReference>
<dbReference type="GO" id="GO:0016757">
    <property type="term" value="F:glycosyltransferase activity"/>
    <property type="evidence" value="ECO:0007669"/>
    <property type="project" value="TreeGrafter"/>
</dbReference>
<dbReference type="InterPro" id="IPR028098">
    <property type="entry name" value="Glyco_trans_4-like_N"/>
</dbReference>
<proteinExistence type="predicted"/>